<evidence type="ECO:0008006" key="3">
    <source>
        <dbReference type="Google" id="ProtNLM"/>
    </source>
</evidence>
<dbReference type="Pfam" id="PF10826">
    <property type="entry name" value="DUF2551"/>
    <property type="match status" value="1"/>
</dbReference>
<name>A7I9A0_METB6</name>
<organism evidence="1 2">
    <name type="scientific">Methanoregula boonei (strain DSM 21154 / JCM 14090 / 6A8)</name>
    <dbReference type="NCBI Taxonomy" id="456442"/>
    <lineage>
        <taxon>Archaea</taxon>
        <taxon>Methanobacteriati</taxon>
        <taxon>Methanobacteriota</taxon>
        <taxon>Stenosarchaea group</taxon>
        <taxon>Methanomicrobia</taxon>
        <taxon>Methanomicrobiales</taxon>
        <taxon>Methanoregulaceae</taxon>
        <taxon>Methanoregula</taxon>
    </lineage>
</organism>
<proteinExistence type="predicted"/>
<dbReference type="eggNOG" id="arCOG04419">
    <property type="taxonomic scope" value="Archaea"/>
</dbReference>
<dbReference type="InterPro" id="IPR020501">
    <property type="entry name" value="Uncharacterised_AF1218"/>
</dbReference>
<evidence type="ECO:0000313" key="1">
    <source>
        <dbReference type="EMBL" id="ABS56311.1"/>
    </source>
</evidence>
<dbReference type="AlphaFoldDB" id="A7I9A0"/>
<accession>A7I9A0</accession>
<dbReference type="GeneID" id="5410111"/>
<dbReference type="RefSeq" id="WP_012107360.1">
    <property type="nucleotide sequence ID" value="NC_009712.1"/>
</dbReference>
<dbReference type="HOGENOM" id="CLU_161115_0_0_2"/>
<reference evidence="2" key="1">
    <citation type="journal article" date="2015" name="Microbiology">
        <title>Genome of Methanoregula boonei 6A8 reveals adaptations to oligotrophic peatland environments.</title>
        <authorList>
            <person name="Braeuer S."/>
            <person name="Cadillo-Quiroz H."/>
            <person name="Kyrpides N."/>
            <person name="Woyke T."/>
            <person name="Goodwin L."/>
            <person name="Detter C."/>
            <person name="Podell S."/>
            <person name="Yavitt J.B."/>
            <person name="Zinder S.H."/>
        </authorList>
    </citation>
    <scope>NUCLEOTIDE SEQUENCE [LARGE SCALE GENOMIC DNA]</scope>
    <source>
        <strain evidence="2">DSM 21154 / JCM 14090 / 6A8</strain>
    </source>
</reference>
<dbReference type="KEGG" id="mbn:Mboo_1795"/>
<dbReference type="Proteomes" id="UP000002408">
    <property type="component" value="Chromosome"/>
</dbReference>
<keyword evidence="2" id="KW-1185">Reference proteome</keyword>
<dbReference type="EMBL" id="CP000780">
    <property type="protein sequence ID" value="ABS56311.1"/>
    <property type="molecule type" value="Genomic_DNA"/>
</dbReference>
<protein>
    <recommendedName>
        <fullName evidence="3">DUF2551 domain-containing protein</fullName>
    </recommendedName>
</protein>
<evidence type="ECO:0000313" key="2">
    <source>
        <dbReference type="Proteomes" id="UP000002408"/>
    </source>
</evidence>
<gene>
    <name evidence="1" type="ordered locus">Mboo_1795</name>
</gene>
<dbReference type="STRING" id="456442.Mboo_1795"/>
<sequence length="102" mass="11658">MRSQFEIERIIEGRLKSYLHRDKTGIRREVLRLFLRFRQTTIADILEDLKGQFSVSFHTIASMVGIIASRIGILKVSRNSGGVTTYELREKYAAMVVRLAGA</sequence>
<dbReference type="OrthoDB" id="120695at2157"/>